<feature type="transmembrane region" description="Helical" evidence="7">
    <location>
        <begin position="288"/>
        <end position="308"/>
    </location>
</feature>
<feature type="transmembrane region" description="Helical" evidence="7">
    <location>
        <begin position="17"/>
        <end position="38"/>
    </location>
</feature>
<evidence type="ECO:0000256" key="5">
    <source>
        <dbReference type="ARBA" id="ARBA00022989"/>
    </source>
</evidence>
<evidence type="ECO:0000256" key="7">
    <source>
        <dbReference type="SAM" id="Phobius"/>
    </source>
</evidence>
<feature type="transmembrane region" description="Helical" evidence="7">
    <location>
        <begin position="246"/>
        <end position="268"/>
    </location>
</feature>
<dbReference type="CDD" id="cd13134">
    <property type="entry name" value="MATE_like_8"/>
    <property type="match status" value="1"/>
</dbReference>
<comment type="caution">
    <text evidence="8">The sequence shown here is derived from an EMBL/GenBank/DDBJ whole genome shotgun (WGS) entry which is preliminary data.</text>
</comment>
<feature type="transmembrane region" description="Helical" evidence="7">
    <location>
        <begin position="166"/>
        <end position="189"/>
    </location>
</feature>
<evidence type="ECO:0000256" key="4">
    <source>
        <dbReference type="ARBA" id="ARBA00022692"/>
    </source>
</evidence>
<protein>
    <submittedName>
        <fullName evidence="8">FMN/FAD exporter YeeO</fullName>
    </submittedName>
</protein>
<dbReference type="EMBL" id="CAKMMF010000022">
    <property type="protein sequence ID" value="CAH1214052.1"/>
    <property type="molecule type" value="Genomic_DNA"/>
</dbReference>
<proteinExistence type="predicted"/>
<keyword evidence="6 7" id="KW-0472">Membrane</keyword>
<dbReference type="InterPro" id="IPR047135">
    <property type="entry name" value="YsiQ"/>
</dbReference>
<feature type="transmembrane region" description="Helical" evidence="7">
    <location>
        <begin position="195"/>
        <end position="214"/>
    </location>
</feature>
<evidence type="ECO:0000256" key="1">
    <source>
        <dbReference type="ARBA" id="ARBA00004651"/>
    </source>
</evidence>
<dbReference type="Pfam" id="PF01554">
    <property type="entry name" value="MatE"/>
    <property type="match status" value="2"/>
</dbReference>
<dbReference type="PIRSF" id="PIRSF006603">
    <property type="entry name" value="DinF"/>
    <property type="match status" value="1"/>
</dbReference>
<evidence type="ECO:0000256" key="6">
    <source>
        <dbReference type="ARBA" id="ARBA00023136"/>
    </source>
</evidence>
<dbReference type="InterPro" id="IPR002528">
    <property type="entry name" value="MATE_fam"/>
</dbReference>
<evidence type="ECO:0000256" key="2">
    <source>
        <dbReference type="ARBA" id="ARBA00022448"/>
    </source>
</evidence>
<keyword evidence="9" id="KW-1185">Reference proteome</keyword>
<evidence type="ECO:0000313" key="9">
    <source>
        <dbReference type="Proteomes" id="UP000838686"/>
    </source>
</evidence>
<dbReference type="PANTHER" id="PTHR42925">
    <property type="entry name" value="MULTIDRUG AND TOXIN EFFLUX PROTEIN MATE FAMILY"/>
    <property type="match status" value="1"/>
</dbReference>
<keyword evidence="3" id="KW-1003">Cell membrane</keyword>
<comment type="subcellular location">
    <subcellularLocation>
        <location evidence="1">Cell membrane</location>
        <topology evidence="1">Multi-pass membrane protein</topology>
    </subcellularLocation>
</comment>
<feature type="transmembrane region" description="Helical" evidence="7">
    <location>
        <begin position="135"/>
        <end position="154"/>
    </location>
</feature>
<feature type="transmembrane region" description="Helical" evidence="7">
    <location>
        <begin position="391"/>
        <end position="414"/>
    </location>
</feature>
<sequence length="472" mass="51916">MAKGNVQHEKLRQETPAIWALTWPIMVEMMLQFMLGTADTLMVSRISDDAVAVVGIANQFFNAVVILFTLICGGAGILISQKLGSGRAADARKIGVMSVALTAIIGIGVSVLLATSSHTFASILQVPDDLKEMSYTYLSIVGGGIILLALNLSLSSAVRSTGDTRSPMYVSIGMNILHIVLNYAFIFGAFGFPQWGLFGIAISTVISRFVALLFQYWMFRNAFGTPIVLREFVSFNRKLLKEIVKIGWPLSMNGASWTISQVVLFSMVASMGQLPLAARTYMNTMESFAFLFGWSLALAVQIQIAHLYGANKLKEAYYSAYRVLGFGILIVLANTLLLILFRSPIITTFTDDEWIIEMVVALLWLNLALQPGKMLNMALGQSLNAIGDGRYVMMTALTSMWIIAVGLAFVLGIGLEWGLYGIYVGMILDEYTRGILCFFRWRKHRSKLAFAEAFRSEDAALKKNENANGAAF</sequence>
<dbReference type="PANTHER" id="PTHR42925:SF1">
    <property type="entry name" value="VIRULENCE FACTOR MVIN"/>
    <property type="match status" value="1"/>
</dbReference>
<gene>
    <name evidence="8" type="primary">yeeO_3</name>
    <name evidence="8" type="ORF">PAECIP111893_03762</name>
</gene>
<dbReference type="NCBIfam" id="TIGR00797">
    <property type="entry name" value="matE"/>
    <property type="match status" value="1"/>
</dbReference>
<keyword evidence="5 7" id="KW-1133">Transmembrane helix</keyword>
<dbReference type="RefSeq" id="WP_236344120.1">
    <property type="nucleotide sequence ID" value="NZ_CAKMMF010000022.1"/>
</dbReference>
<accession>A0ABN8GWN5</accession>
<evidence type="ECO:0000313" key="8">
    <source>
        <dbReference type="EMBL" id="CAH1214052.1"/>
    </source>
</evidence>
<evidence type="ECO:0000256" key="3">
    <source>
        <dbReference type="ARBA" id="ARBA00022475"/>
    </source>
</evidence>
<dbReference type="Proteomes" id="UP000838686">
    <property type="component" value="Unassembled WGS sequence"/>
</dbReference>
<reference evidence="8" key="1">
    <citation type="submission" date="2022-01" db="EMBL/GenBank/DDBJ databases">
        <authorList>
            <person name="Criscuolo A."/>
        </authorList>
    </citation>
    <scope>NUCLEOTIDE SEQUENCE</scope>
    <source>
        <strain evidence="8">CIP111893</strain>
    </source>
</reference>
<feature type="transmembrane region" description="Helical" evidence="7">
    <location>
        <begin position="320"/>
        <end position="342"/>
    </location>
</feature>
<keyword evidence="2" id="KW-0813">Transport</keyword>
<keyword evidence="4 7" id="KW-0812">Transmembrane</keyword>
<name>A0ABN8GWN5_9BACL</name>
<dbReference type="InterPro" id="IPR048279">
    <property type="entry name" value="MdtK-like"/>
</dbReference>
<feature type="transmembrane region" description="Helical" evidence="7">
    <location>
        <begin position="94"/>
        <end position="115"/>
    </location>
</feature>
<feature type="transmembrane region" description="Helical" evidence="7">
    <location>
        <begin position="50"/>
        <end position="73"/>
    </location>
</feature>
<organism evidence="8 9">
    <name type="scientific">Paenibacillus plantiphilus</name>
    <dbReference type="NCBI Taxonomy" id="2905650"/>
    <lineage>
        <taxon>Bacteria</taxon>
        <taxon>Bacillati</taxon>
        <taxon>Bacillota</taxon>
        <taxon>Bacilli</taxon>
        <taxon>Bacillales</taxon>
        <taxon>Paenibacillaceae</taxon>
        <taxon>Paenibacillus</taxon>
    </lineage>
</organism>